<evidence type="ECO:0000256" key="1">
    <source>
        <dbReference type="ARBA" id="ARBA00023224"/>
    </source>
</evidence>
<dbReference type="InterPro" id="IPR029016">
    <property type="entry name" value="GAF-like_dom_sf"/>
</dbReference>
<dbReference type="RefSeq" id="WP_183392336.1">
    <property type="nucleotide sequence ID" value="NZ_JACHVY010000003.1"/>
</dbReference>
<accession>A0A7W4TQ44</accession>
<evidence type="ECO:0000259" key="4">
    <source>
        <dbReference type="PROSITE" id="PS50111"/>
    </source>
</evidence>
<evidence type="ECO:0000256" key="2">
    <source>
        <dbReference type="PROSITE-ProRule" id="PRU00284"/>
    </source>
</evidence>
<reference evidence="5 6" key="1">
    <citation type="submission" date="2020-08" db="EMBL/GenBank/DDBJ databases">
        <title>The Agave Microbiome: Exploring the role of microbial communities in plant adaptations to desert environments.</title>
        <authorList>
            <person name="Partida-Martinez L.P."/>
        </authorList>
    </citation>
    <scope>NUCLEOTIDE SEQUENCE [LARGE SCALE GENOMIC DNA]</scope>
    <source>
        <strain evidence="5 6">AS2.23</strain>
    </source>
</reference>
<evidence type="ECO:0000256" key="3">
    <source>
        <dbReference type="SAM" id="MobiDB-lite"/>
    </source>
</evidence>
<dbReference type="GO" id="GO:0007165">
    <property type="term" value="P:signal transduction"/>
    <property type="evidence" value="ECO:0007669"/>
    <property type="project" value="UniProtKB-KW"/>
</dbReference>
<reference evidence="5 6" key="2">
    <citation type="submission" date="2020-08" db="EMBL/GenBank/DDBJ databases">
        <authorList>
            <person name="Partida-Martinez L."/>
            <person name="Huntemann M."/>
            <person name="Clum A."/>
            <person name="Wang J."/>
            <person name="Palaniappan K."/>
            <person name="Ritter S."/>
            <person name="Chen I.-M."/>
            <person name="Stamatis D."/>
            <person name="Reddy T."/>
            <person name="O'Malley R."/>
            <person name="Daum C."/>
            <person name="Shapiro N."/>
            <person name="Ivanova N."/>
            <person name="Kyrpides N."/>
            <person name="Woyke T."/>
        </authorList>
    </citation>
    <scope>NUCLEOTIDE SEQUENCE [LARGE SCALE GENOMIC DNA]</scope>
    <source>
        <strain evidence="5 6">AS2.23</strain>
    </source>
</reference>
<organism evidence="5 6">
    <name type="scientific">Kineococcus radiotolerans</name>
    <dbReference type="NCBI Taxonomy" id="131568"/>
    <lineage>
        <taxon>Bacteria</taxon>
        <taxon>Bacillati</taxon>
        <taxon>Actinomycetota</taxon>
        <taxon>Actinomycetes</taxon>
        <taxon>Kineosporiales</taxon>
        <taxon>Kineosporiaceae</taxon>
        <taxon>Kineococcus</taxon>
    </lineage>
</organism>
<dbReference type="InterPro" id="IPR003018">
    <property type="entry name" value="GAF"/>
</dbReference>
<dbReference type="EMBL" id="JACHVY010000003">
    <property type="protein sequence ID" value="MBB2902607.1"/>
    <property type="molecule type" value="Genomic_DNA"/>
</dbReference>
<dbReference type="SUPFAM" id="SSF58104">
    <property type="entry name" value="Methyl-accepting chemotaxis protein (MCP) signaling domain"/>
    <property type="match status" value="1"/>
</dbReference>
<dbReference type="SMART" id="SM00283">
    <property type="entry name" value="MA"/>
    <property type="match status" value="1"/>
</dbReference>
<evidence type="ECO:0000313" key="5">
    <source>
        <dbReference type="EMBL" id="MBB2902607.1"/>
    </source>
</evidence>
<dbReference type="AlphaFoldDB" id="A0A7W4TQ44"/>
<dbReference type="PANTHER" id="PTHR32089">
    <property type="entry name" value="METHYL-ACCEPTING CHEMOTAXIS PROTEIN MCPB"/>
    <property type="match status" value="1"/>
</dbReference>
<dbReference type="Pfam" id="PF13185">
    <property type="entry name" value="GAF_2"/>
    <property type="match status" value="1"/>
</dbReference>
<dbReference type="GO" id="GO:0016020">
    <property type="term" value="C:membrane"/>
    <property type="evidence" value="ECO:0007669"/>
    <property type="project" value="InterPro"/>
</dbReference>
<gene>
    <name evidence="5" type="ORF">FHR75_003438</name>
</gene>
<dbReference type="Gene3D" id="1.10.287.950">
    <property type="entry name" value="Methyl-accepting chemotaxis protein"/>
    <property type="match status" value="1"/>
</dbReference>
<name>A0A7W4TQ44_KINRA</name>
<dbReference type="PROSITE" id="PS50111">
    <property type="entry name" value="CHEMOTAXIS_TRANSDUC_2"/>
    <property type="match status" value="1"/>
</dbReference>
<dbReference type="Gene3D" id="3.30.450.40">
    <property type="match status" value="2"/>
</dbReference>
<dbReference type="InterPro" id="IPR004089">
    <property type="entry name" value="MCPsignal_dom"/>
</dbReference>
<dbReference type="Pfam" id="PF00015">
    <property type="entry name" value="MCPsignal"/>
    <property type="match status" value="1"/>
</dbReference>
<sequence length="525" mass="55147">MSHPTEGMTVFGRNRDSATRAGAGAAGPMPRDVEALEAVIAALDEEGIATERDAQLACVRALVQALDLCYGAVWLPGPDGRFRIAAEVGTMVPALAGARGLAVGPGDGCGGRALASREAVRCLGSQDAVDCARWRAARDAGAGGGAQVPVVEDGRVVALQEYYAHDDLPFFGGRAEKWRAIGRVAAHARRRVLETAVLQETLNDRVAVTTVVTSVGAAASAEDALRRALETVREAFGWAYGSYWALDPATGTLRFQLESGSAGEEFRRVTLAASFAEGVGLSGRAWRARDLVYVRDLAEVTDCVRAPAAQRAGVKSGVCFPVLSEGRVVGTMDFFATEVMELSESRGSALRNVQQLVSQRLDVLRRIEEDAKSSAALLDTVSRLRDAVLDAGRVADAAVGQASTMTDEVDALTRASAAVGDVIKIISTIADQTNLLALNATIEAARAGDLGRGFAVVASEVKDLARETADATQRVATQVAGIQASSGAVSNGINETASIIRELDAVQARISEVIDEQVAMAQERR</sequence>
<feature type="region of interest" description="Disordered" evidence="3">
    <location>
        <begin position="1"/>
        <end position="28"/>
    </location>
</feature>
<comment type="caution">
    <text evidence="5">The sequence shown here is derived from an EMBL/GenBank/DDBJ whole genome shotgun (WGS) entry which is preliminary data.</text>
</comment>
<dbReference type="PANTHER" id="PTHR32089:SF112">
    <property type="entry name" value="LYSOZYME-LIKE PROTEIN-RELATED"/>
    <property type="match status" value="1"/>
</dbReference>
<dbReference type="SUPFAM" id="SSF55781">
    <property type="entry name" value="GAF domain-like"/>
    <property type="match status" value="2"/>
</dbReference>
<keyword evidence="1 2" id="KW-0807">Transducer</keyword>
<dbReference type="SMART" id="SM00065">
    <property type="entry name" value="GAF"/>
    <property type="match status" value="1"/>
</dbReference>
<proteinExistence type="predicted"/>
<feature type="domain" description="Methyl-accepting transducer" evidence="4">
    <location>
        <begin position="324"/>
        <end position="525"/>
    </location>
</feature>
<evidence type="ECO:0000313" key="6">
    <source>
        <dbReference type="Proteomes" id="UP000533269"/>
    </source>
</evidence>
<dbReference type="Proteomes" id="UP000533269">
    <property type="component" value="Unassembled WGS sequence"/>
</dbReference>
<protein>
    <recommendedName>
        <fullName evidence="4">Methyl-accepting transducer domain-containing protein</fullName>
    </recommendedName>
</protein>